<dbReference type="Proteomes" id="UP001239111">
    <property type="component" value="Chromosome 3"/>
</dbReference>
<dbReference type="EMBL" id="CM056743">
    <property type="protein sequence ID" value="KAJ8669698.1"/>
    <property type="molecule type" value="Genomic_DNA"/>
</dbReference>
<organism evidence="1 2">
    <name type="scientific">Eretmocerus hayati</name>
    <dbReference type="NCBI Taxonomy" id="131215"/>
    <lineage>
        <taxon>Eukaryota</taxon>
        <taxon>Metazoa</taxon>
        <taxon>Ecdysozoa</taxon>
        <taxon>Arthropoda</taxon>
        <taxon>Hexapoda</taxon>
        <taxon>Insecta</taxon>
        <taxon>Pterygota</taxon>
        <taxon>Neoptera</taxon>
        <taxon>Endopterygota</taxon>
        <taxon>Hymenoptera</taxon>
        <taxon>Apocrita</taxon>
        <taxon>Proctotrupomorpha</taxon>
        <taxon>Chalcidoidea</taxon>
        <taxon>Aphelinidae</taxon>
        <taxon>Aphelininae</taxon>
        <taxon>Eretmocerus</taxon>
    </lineage>
</organism>
<name>A0ACC2NEW0_9HYME</name>
<sequence>MEKKLDLKINAWLKEHLIPRLADIFQVECSINKVECSIAQPRGSFYLSDLFFADIRFPGKLCKVLVKLPPQDQKIRQVQNYNHLFGNEILFYEQLADGVNRPECYISGDDPVFEKVLVLENICSRGYFVSPKKVNVQLDYVMAGLRAIANFHACTYAMKEKTPGKFHKIVKKIVNTRYNNPPLNESFVSNLHNRLRRVTRALSRRNDCEVDFIHKISSILEDCFTQVMLKTVQPVEPLATIVHGDCTINNVMFRKSIEKGRGEMLEAMLIDFALMIYSSPAIDISTFIYLSCSREDIKKNTEKFIKIYHDCLRNDMENRGVWKPEKYSFKVFWEDYKKRAIFGYVMGAFFLAIMTEFEKDNSVLGADETVSTEINLNGGGETLTESLVDMLFDMYEAGFLDDFVNSYET</sequence>
<evidence type="ECO:0000313" key="2">
    <source>
        <dbReference type="Proteomes" id="UP001239111"/>
    </source>
</evidence>
<comment type="caution">
    <text evidence="1">The sequence shown here is derived from an EMBL/GenBank/DDBJ whole genome shotgun (WGS) entry which is preliminary data.</text>
</comment>
<proteinExistence type="predicted"/>
<accession>A0ACC2NEW0</accession>
<protein>
    <submittedName>
        <fullName evidence="1">Uncharacterized protein</fullName>
    </submittedName>
</protein>
<evidence type="ECO:0000313" key="1">
    <source>
        <dbReference type="EMBL" id="KAJ8669698.1"/>
    </source>
</evidence>
<gene>
    <name evidence="1" type="ORF">QAD02_000957</name>
</gene>
<reference evidence="1" key="1">
    <citation type="submission" date="2023-04" db="EMBL/GenBank/DDBJ databases">
        <title>A chromosome-level genome assembly of the parasitoid wasp Eretmocerus hayati.</title>
        <authorList>
            <person name="Zhong Y."/>
            <person name="Liu S."/>
            <person name="Liu Y."/>
        </authorList>
    </citation>
    <scope>NUCLEOTIDE SEQUENCE</scope>
    <source>
        <strain evidence="1">ZJU_SS_LIU_2023</strain>
    </source>
</reference>
<keyword evidence="2" id="KW-1185">Reference proteome</keyword>